<dbReference type="PANTHER" id="PTHR42798">
    <property type="entry name" value="LIPOPROTEIN-RELEASING SYSTEM ATP-BINDING PROTEIN LOLD"/>
    <property type="match status" value="1"/>
</dbReference>
<evidence type="ECO:0000259" key="2">
    <source>
        <dbReference type="Pfam" id="PF00005"/>
    </source>
</evidence>
<comment type="similarity">
    <text evidence="1">Belongs to the ABC transporter superfamily.</text>
</comment>
<comment type="caution">
    <text evidence="3">The sequence shown here is derived from an EMBL/GenBank/DDBJ whole genome shotgun (WGS) entry which is preliminary data.</text>
</comment>
<proteinExistence type="inferred from homology"/>
<protein>
    <submittedName>
        <fullName evidence="3">ATP-binding cassette domain-containing protein</fullName>
    </submittedName>
</protein>
<evidence type="ECO:0000313" key="3">
    <source>
        <dbReference type="EMBL" id="MEN1762190.1"/>
    </source>
</evidence>
<dbReference type="PANTHER" id="PTHR42798:SF7">
    <property type="entry name" value="ALPHA-D-RIBOSE 1-METHYLPHOSPHONATE 5-TRIPHOSPHATE SYNTHASE SUBUNIT PHNL"/>
    <property type="match status" value="1"/>
</dbReference>
<keyword evidence="4" id="KW-1185">Reference proteome</keyword>
<dbReference type="Proteomes" id="UP001407405">
    <property type="component" value="Unassembled WGS sequence"/>
</dbReference>
<dbReference type="GO" id="GO:0005524">
    <property type="term" value="F:ATP binding"/>
    <property type="evidence" value="ECO:0007669"/>
    <property type="project" value="UniProtKB-KW"/>
</dbReference>
<dbReference type="InterPro" id="IPR027417">
    <property type="entry name" value="P-loop_NTPase"/>
</dbReference>
<organism evidence="3 4">
    <name type="scientific">Anoxynatronum sibiricum</name>
    <dbReference type="NCBI Taxonomy" id="210623"/>
    <lineage>
        <taxon>Bacteria</taxon>
        <taxon>Bacillati</taxon>
        <taxon>Bacillota</taxon>
        <taxon>Clostridia</taxon>
        <taxon>Eubacteriales</taxon>
        <taxon>Clostridiaceae</taxon>
        <taxon>Anoxynatronum</taxon>
    </lineage>
</organism>
<reference evidence="3 4" key="1">
    <citation type="submission" date="2024-04" db="EMBL/GenBank/DDBJ databases">
        <title>Genome sequencing and metabolic network reconstruction of aminoacids and betaine degradation by Anoxynatronum sibiricum.</title>
        <authorList>
            <person name="Detkova E.N."/>
            <person name="Boltjanskaja Y.V."/>
            <person name="Mardanov A.V."/>
            <person name="Kevbrin V."/>
        </authorList>
    </citation>
    <scope>NUCLEOTIDE SEQUENCE [LARGE SCALE GENOMIC DNA]</scope>
    <source>
        <strain evidence="3 4">Z-7981</strain>
    </source>
</reference>
<dbReference type="EMBL" id="JBCITM010000031">
    <property type="protein sequence ID" value="MEN1762190.1"/>
    <property type="molecule type" value="Genomic_DNA"/>
</dbReference>
<feature type="domain" description="ABC transporter" evidence="2">
    <location>
        <begin position="18"/>
        <end position="70"/>
    </location>
</feature>
<dbReference type="InterPro" id="IPR003439">
    <property type="entry name" value="ABC_transporter-like_ATP-bd"/>
</dbReference>
<accession>A0ABU9VZ98</accession>
<dbReference type="RefSeq" id="WP_343187455.1">
    <property type="nucleotide sequence ID" value="NZ_JBCITM010000031.1"/>
</dbReference>
<keyword evidence="3" id="KW-0067">ATP-binding</keyword>
<dbReference type="Gene3D" id="3.40.50.300">
    <property type="entry name" value="P-loop containing nucleotide triphosphate hydrolases"/>
    <property type="match status" value="1"/>
</dbReference>
<dbReference type="SUPFAM" id="SSF52540">
    <property type="entry name" value="P-loop containing nucleoside triphosphate hydrolases"/>
    <property type="match status" value="1"/>
</dbReference>
<evidence type="ECO:0000313" key="4">
    <source>
        <dbReference type="Proteomes" id="UP001407405"/>
    </source>
</evidence>
<keyword evidence="3" id="KW-0547">Nucleotide-binding</keyword>
<name>A0ABU9VZ98_9CLOT</name>
<gene>
    <name evidence="3" type="ORF">AAIG11_17000</name>
</gene>
<sequence>MGEIIMLPLTLEGVTVVEVKKRTNAVSKLLGIEKLLNKSTFEISGGQAQRTAIARAVVANPLLLLADEPTGNLDSKNSKDVMDLFSILNTKKHINFDGYLRRIRR</sequence>
<dbReference type="Pfam" id="PF00005">
    <property type="entry name" value="ABC_tran"/>
    <property type="match status" value="1"/>
</dbReference>
<evidence type="ECO:0000256" key="1">
    <source>
        <dbReference type="ARBA" id="ARBA00005417"/>
    </source>
</evidence>